<dbReference type="AlphaFoldDB" id="D5EKB6"/>
<dbReference type="OrthoDB" id="195311at2"/>
<protein>
    <submittedName>
        <fullName evidence="1">Uncharacterized protein</fullName>
    </submittedName>
</protein>
<proteinExistence type="predicted"/>
<evidence type="ECO:0000313" key="1">
    <source>
        <dbReference type="EMBL" id="ADE54865.1"/>
    </source>
</evidence>
<evidence type="ECO:0000313" key="2">
    <source>
        <dbReference type="Proteomes" id="UP000000925"/>
    </source>
</evidence>
<dbReference type="STRING" id="583355.Caka_1847"/>
<dbReference type="Proteomes" id="UP000000925">
    <property type="component" value="Chromosome"/>
</dbReference>
<sequence length="187" mass="20473">MSTTDQDPKQEIQLEDLLRLKRAERPDEAFWGRFDQELHQRMLHSLVEKDPIYIQVLRGLTGRIAQTTGLAAAAAALAFVFVAQNESVPSEGLVEFAAEPEIVQATRLEYAAAQLKAELNAEPVLDHSSGRLEYAIDAMTALHADTGFERDFGPDRMTVMPVAVGADYSVQSLNAGNSPTTLASLVF</sequence>
<gene>
    <name evidence="1" type="ordered locus">Caka_1847</name>
</gene>
<name>D5EKB6_CORAD</name>
<dbReference type="eggNOG" id="ENOG5031P96">
    <property type="taxonomic scope" value="Bacteria"/>
</dbReference>
<dbReference type="EMBL" id="CP001998">
    <property type="protein sequence ID" value="ADE54865.1"/>
    <property type="molecule type" value="Genomic_DNA"/>
</dbReference>
<organism evidence="1 2">
    <name type="scientific">Coraliomargarita akajimensis (strain DSM 45221 / IAM 15411 / JCM 23193 / KCTC 12865 / 04OKA010-24)</name>
    <dbReference type="NCBI Taxonomy" id="583355"/>
    <lineage>
        <taxon>Bacteria</taxon>
        <taxon>Pseudomonadati</taxon>
        <taxon>Verrucomicrobiota</taxon>
        <taxon>Opitutia</taxon>
        <taxon>Puniceicoccales</taxon>
        <taxon>Coraliomargaritaceae</taxon>
        <taxon>Coraliomargarita</taxon>
    </lineage>
</organism>
<dbReference type="KEGG" id="caa:Caka_1847"/>
<reference evidence="1 2" key="1">
    <citation type="journal article" date="2010" name="Stand. Genomic Sci.">
        <title>Complete genome sequence of Coraliomargarita akajimensis type strain (04OKA010-24).</title>
        <authorList>
            <person name="Mavromatis K."/>
            <person name="Abt B."/>
            <person name="Brambilla E."/>
            <person name="Lapidus A."/>
            <person name="Copeland A."/>
            <person name="Deshpande S."/>
            <person name="Nolan M."/>
            <person name="Lucas S."/>
            <person name="Tice H."/>
            <person name="Cheng J.F."/>
            <person name="Han C."/>
            <person name="Detter J.C."/>
            <person name="Woyke T."/>
            <person name="Goodwin L."/>
            <person name="Pitluck S."/>
            <person name="Held B."/>
            <person name="Brettin T."/>
            <person name="Tapia R."/>
            <person name="Ivanova N."/>
            <person name="Mikhailova N."/>
            <person name="Pati A."/>
            <person name="Liolios K."/>
            <person name="Chen A."/>
            <person name="Palaniappan K."/>
            <person name="Land M."/>
            <person name="Hauser L."/>
            <person name="Chang Y.J."/>
            <person name="Jeffries C.D."/>
            <person name="Rohde M."/>
            <person name="Goker M."/>
            <person name="Bristow J."/>
            <person name="Eisen J.A."/>
            <person name="Markowitz V."/>
            <person name="Hugenholtz P."/>
            <person name="Klenk H.P."/>
            <person name="Kyrpides N.C."/>
        </authorList>
    </citation>
    <scope>NUCLEOTIDE SEQUENCE [LARGE SCALE GENOMIC DNA]</scope>
    <source>
        <strain evidence="2">DSM 45221 / IAM 15411 / JCM 23193 / KCTC 12865</strain>
    </source>
</reference>
<keyword evidence="2" id="KW-1185">Reference proteome</keyword>
<dbReference type="HOGENOM" id="CLU_1445382_0_0_0"/>
<dbReference type="RefSeq" id="WP_013043587.1">
    <property type="nucleotide sequence ID" value="NC_014008.1"/>
</dbReference>
<accession>D5EKB6</accession>